<protein>
    <submittedName>
        <fullName evidence="2">Uncharacterized protein</fullName>
    </submittedName>
</protein>
<dbReference type="EMBL" id="VSWC01000145">
    <property type="protein sequence ID" value="KAA1076766.1"/>
    <property type="molecule type" value="Genomic_DNA"/>
</dbReference>
<organism evidence="2 4">
    <name type="scientific">Puccinia graminis f. sp. tritici</name>
    <dbReference type="NCBI Taxonomy" id="56615"/>
    <lineage>
        <taxon>Eukaryota</taxon>
        <taxon>Fungi</taxon>
        <taxon>Dikarya</taxon>
        <taxon>Basidiomycota</taxon>
        <taxon>Pucciniomycotina</taxon>
        <taxon>Pucciniomycetes</taxon>
        <taxon>Pucciniales</taxon>
        <taxon>Pucciniaceae</taxon>
        <taxon>Puccinia</taxon>
    </lineage>
</organism>
<evidence type="ECO:0000313" key="4">
    <source>
        <dbReference type="Proteomes" id="UP000325313"/>
    </source>
</evidence>
<dbReference type="PANTHER" id="PTHR33069">
    <property type="entry name" value="CHROMOSOME 7, WHOLE GENOME SHOTGUN SEQUENCE-RELATED"/>
    <property type="match status" value="1"/>
</dbReference>
<dbReference type="OrthoDB" id="2495477at2759"/>
<dbReference type="Proteomes" id="UP000325313">
    <property type="component" value="Unassembled WGS sequence"/>
</dbReference>
<keyword evidence="3" id="KW-1185">Reference proteome</keyword>
<evidence type="ECO:0000313" key="2">
    <source>
        <dbReference type="EMBL" id="KAA1126933.1"/>
    </source>
</evidence>
<evidence type="ECO:0000313" key="3">
    <source>
        <dbReference type="Proteomes" id="UP000324748"/>
    </source>
</evidence>
<evidence type="ECO:0000313" key="1">
    <source>
        <dbReference type="EMBL" id="KAA1076766.1"/>
    </source>
</evidence>
<dbReference type="PANTHER" id="PTHR33069:SF3">
    <property type="entry name" value="DYNEIN HEAVY CHAIN TAIL DOMAIN-CONTAINING PROTEIN"/>
    <property type="match status" value="1"/>
</dbReference>
<dbReference type="Proteomes" id="UP000324748">
    <property type="component" value="Unassembled WGS sequence"/>
</dbReference>
<reference evidence="3 4" key="1">
    <citation type="submission" date="2019-05" db="EMBL/GenBank/DDBJ databases">
        <title>Emergence of the Ug99 lineage of the wheat stem rust pathogen through somatic hybridization.</title>
        <authorList>
            <person name="Li F."/>
            <person name="Upadhyaya N.M."/>
            <person name="Sperschneider J."/>
            <person name="Matny O."/>
            <person name="Nguyen-Phuc H."/>
            <person name="Mago R."/>
            <person name="Raley C."/>
            <person name="Miller M.E."/>
            <person name="Silverstein K.A.T."/>
            <person name="Henningsen E."/>
            <person name="Hirsch C.D."/>
            <person name="Visser B."/>
            <person name="Pretorius Z.A."/>
            <person name="Steffenson B.J."/>
            <person name="Schwessinger B."/>
            <person name="Dodds P.N."/>
            <person name="Figueroa M."/>
        </authorList>
    </citation>
    <scope>NUCLEOTIDE SEQUENCE [LARGE SCALE GENOMIC DNA]</scope>
    <source>
        <strain evidence="1">21-0</strain>
        <strain evidence="2 4">Ug99</strain>
    </source>
</reference>
<proteinExistence type="predicted"/>
<sequence length="388" mass="45129">MPKPPKPDEQLRNQADLVIQEFGRLEEYEFAWPTDAQAEVTIEKLGPKKDLLTRLDSALLPQLQQQCASLSETLHSLSRLHEDPAQKLKLVSEIQTNLHQTLRQTIQTLNEIFPGRIPEPYPTNDQRFNEFKIYRLQCLGTTIREHLDGHLKKFFQQSATIIEDFKDCKLRPYIALQLRWEMDDIDENIDASIGFSKKSELNLIWDVLEEKSVRFDQVLTRISIHISPLRLFCFGVPRLSQPTIELGASLIPIIKLSRTFFRKLHQQRIKKKEIEMFTEMCSHQLFLLDHLIERILDSLAKLSQSVDTADIFDQDDTAATIVEELQKLIEFFHSYLCLINLYILPNLFPPLLDFSSQVYFQSWYVAWTTSFLTATHNATQAAESFCDT</sequence>
<accession>A0A5B0RQ24</accession>
<comment type="caution">
    <text evidence="2">The sequence shown here is derived from an EMBL/GenBank/DDBJ whole genome shotgun (WGS) entry which is preliminary data.</text>
</comment>
<gene>
    <name evidence="1" type="ORF">PGT21_018301</name>
    <name evidence="2" type="ORF">PGTUg99_032747</name>
</gene>
<name>A0A5B0RQ24_PUCGR</name>
<dbReference type="AlphaFoldDB" id="A0A5B0RQ24"/>
<dbReference type="EMBL" id="VDEP01000170">
    <property type="protein sequence ID" value="KAA1126933.1"/>
    <property type="molecule type" value="Genomic_DNA"/>
</dbReference>